<comment type="caution">
    <text evidence="9">The sequence shown here is derived from an EMBL/GenBank/DDBJ whole genome shotgun (WGS) entry which is preliminary data.</text>
</comment>
<feature type="domain" description="AMP-dependent synthetase/ligase" evidence="8">
    <location>
        <begin position="107"/>
        <end position="531"/>
    </location>
</feature>
<comment type="similarity">
    <text evidence="1">Belongs to the ATP-dependent AMP-binding enzyme family.</text>
</comment>
<dbReference type="EMBL" id="JARQWQ010000002">
    <property type="protein sequence ID" value="KAK2573758.1"/>
    <property type="molecule type" value="Genomic_DNA"/>
</dbReference>
<organism evidence="9 10">
    <name type="scientific">Acropora cervicornis</name>
    <name type="common">Staghorn coral</name>
    <dbReference type="NCBI Taxonomy" id="6130"/>
    <lineage>
        <taxon>Eukaryota</taxon>
        <taxon>Metazoa</taxon>
        <taxon>Cnidaria</taxon>
        <taxon>Anthozoa</taxon>
        <taxon>Hexacorallia</taxon>
        <taxon>Scleractinia</taxon>
        <taxon>Astrocoeniina</taxon>
        <taxon>Acroporidae</taxon>
        <taxon>Acropora</taxon>
    </lineage>
</organism>
<dbReference type="EC" id="6.2.1.3" evidence="6"/>
<accession>A0AAD9R6G0</accession>
<reference evidence="9" key="2">
    <citation type="journal article" date="2023" name="Science">
        <title>Genomic signatures of disease resistance in endangered staghorn corals.</title>
        <authorList>
            <person name="Vollmer S.V."/>
            <person name="Selwyn J.D."/>
            <person name="Despard B.A."/>
            <person name="Roesel C.L."/>
        </authorList>
    </citation>
    <scope>NUCLEOTIDE SEQUENCE</scope>
    <source>
        <strain evidence="9">K2</strain>
    </source>
</reference>
<dbReference type="GO" id="GO:0005524">
    <property type="term" value="F:ATP binding"/>
    <property type="evidence" value="ECO:0007669"/>
    <property type="project" value="UniProtKB-KW"/>
</dbReference>
<keyword evidence="5" id="KW-0067">ATP-binding</keyword>
<proteinExistence type="inferred from homology"/>
<evidence type="ECO:0000256" key="6">
    <source>
        <dbReference type="ARBA" id="ARBA00026121"/>
    </source>
</evidence>
<evidence type="ECO:0000259" key="8">
    <source>
        <dbReference type="Pfam" id="PF00501"/>
    </source>
</evidence>
<dbReference type="InterPro" id="IPR042099">
    <property type="entry name" value="ANL_N_sf"/>
</dbReference>
<dbReference type="PANTHER" id="PTHR43272:SF83">
    <property type="entry name" value="ACYL-COA SYNTHETASE LONG-CHAIN, ISOFORM J"/>
    <property type="match status" value="1"/>
</dbReference>
<keyword evidence="3" id="KW-0547">Nucleotide-binding</keyword>
<dbReference type="GO" id="GO:0005783">
    <property type="term" value="C:endoplasmic reticulum"/>
    <property type="evidence" value="ECO:0007669"/>
    <property type="project" value="TreeGrafter"/>
</dbReference>
<dbReference type="GO" id="GO:0030182">
    <property type="term" value="P:neuron differentiation"/>
    <property type="evidence" value="ECO:0007669"/>
    <property type="project" value="TreeGrafter"/>
</dbReference>
<dbReference type="GO" id="GO:0035336">
    <property type="term" value="P:long-chain fatty-acyl-CoA metabolic process"/>
    <property type="evidence" value="ECO:0007669"/>
    <property type="project" value="TreeGrafter"/>
</dbReference>
<evidence type="ECO:0000256" key="7">
    <source>
        <dbReference type="SAM" id="Phobius"/>
    </source>
</evidence>
<sequence>MERSIVESVFLFSLNLAGWLWGIVSFLPWYYLVGRKQYRPRSKVQARRVSQFPGAPYRCVERFDSLATSLYDGVYTMDQLFNRAVNLYPYRKCLGTREVLREEDEVQANGRVFKKVVCGEYSWLTYAQVDARAKAFGRGLAVLGQQTKENIVIFSETKADWMICAQGCFAQNFPIVTVYATLGDEALVHALNETEVRFIITDGSLLGKLSALTDELPKLEHVVFIGNMVKKSAMRGFSRRINIHSMQEVEEIGESDENSSFVRKGPSPDDIAVIMYTSGSTGLGKGVLISHGALMAGLAGLTSRVQPGVSEKDIYVGYLPLAHVLELMAETMMLAHGACIGYSSPLTLSDQASKIKKGSKGDVSVLRPTLMTAVPVIMDRIRHNVMEKVKEGPRLLQVFFSFAYSYKLKQLKLGYDTPLLNKFIFSKMQNLLGGRVRQIISGGAPLSEDTQYFMNVCFCCPVGQGYGLTETCAAATLMHVWDRTTGRVGPPIISTEIKLVDWEEGNYTKHDKPYPRGEIVIGGPSVTSGYYKNPEKTAESYEVDRNGQRWFHTGDIGELHPDGCLKIIDRKKDIVKLQAGEYVSLGKVEAALSHSQYIEVVCIYAQSSHSYVVCLAVPRPKQLKALAASLGVMTDEWVQLCKNKAITEAVLKDLHALGKAKRLEKFEIPQRLTLVSEQWTPDTELVTASLKLKRMNITAHYREVLEAMYSH</sequence>
<keyword evidence="10" id="KW-1185">Reference proteome</keyword>
<dbReference type="GO" id="GO:0004467">
    <property type="term" value="F:long-chain fatty acid-CoA ligase activity"/>
    <property type="evidence" value="ECO:0007669"/>
    <property type="project" value="UniProtKB-EC"/>
</dbReference>
<evidence type="ECO:0000256" key="3">
    <source>
        <dbReference type="ARBA" id="ARBA00022741"/>
    </source>
</evidence>
<dbReference type="GO" id="GO:0005886">
    <property type="term" value="C:plasma membrane"/>
    <property type="evidence" value="ECO:0007669"/>
    <property type="project" value="TreeGrafter"/>
</dbReference>
<dbReference type="SUPFAM" id="SSF56801">
    <property type="entry name" value="Acetyl-CoA synthetase-like"/>
    <property type="match status" value="1"/>
</dbReference>
<evidence type="ECO:0000313" key="9">
    <source>
        <dbReference type="EMBL" id="KAK2573758.1"/>
    </source>
</evidence>
<keyword evidence="4" id="KW-0443">Lipid metabolism</keyword>
<evidence type="ECO:0000256" key="5">
    <source>
        <dbReference type="ARBA" id="ARBA00022840"/>
    </source>
</evidence>
<evidence type="ECO:0000313" key="10">
    <source>
        <dbReference type="Proteomes" id="UP001249851"/>
    </source>
</evidence>
<keyword evidence="2 9" id="KW-0436">Ligase</keyword>
<name>A0AAD9R6G0_ACRCE</name>
<evidence type="ECO:0000256" key="1">
    <source>
        <dbReference type="ARBA" id="ARBA00006432"/>
    </source>
</evidence>
<reference evidence="9" key="1">
    <citation type="journal article" date="2023" name="G3 (Bethesda)">
        <title>Whole genome assembly and annotation of the endangered Caribbean coral Acropora cervicornis.</title>
        <authorList>
            <person name="Selwyn J.D."/>
            <person name="Vollmer S.V."/>
        </authorList>
    </citation>
    <scope>NUCLEOTIDE SEQUENCE</scope>
    <source>
        <strain evidence="9">K2</strain>
    </source>
</reference>
<dbReference type="AlphaFoldDB" id="A0AAD9R6G0"/>
<protein>
    <recommendedName>
        <fullName evidence="6">long-chain-fatty-acid--CoA ligase</fullName>
        <ecNumber evidence="6">6.2.1.3</ecNumber>
    </recommendedName>
</protein>
<gene>
    <name evidence="9" type="ORF">P5673_001448</name>
</gene>
<keyword evidence="7" id="KW-1133">Transmembrane helix</keyword>
<keyword evidence="7" id="KW-0812">Transmembrane</keyword>
<dbReference type="Pfam" id="PF00501">
    <property type="entry name" value="AMP-binding"/>
    <property type="match status" value="1"/>
</dbReference>
<dbReference type="Proteomes" id="UP001249851">
    <property type="component" value="Unassembled WGS sequence"/>
</dbReference>
<keyword evidence="4" id="KW-0276">Fatty acid metabolism</keyword>
<dbReference type="InterPro" id="IPR000873">
    <property type="entry name" value="AMP-dep_synth/lig_dom"/>
</dbReference>
<dbReference type="Gene3D" id="3.40.50.12780">
    <property type="entry name" value="N-terminal domain of ligase-like"/>
    <property type="match status" value="1"/>
</dbReference>
<dbReference type="PANTHER" id="PTHR43272">
    <property type="entry name" value="LONG-CHAIN-FATTY-ACID--COA LIGASE"/>
    <property type="match status" value="1"/>
</dbReference>
<keyword evidence="7" id="KW-0472">Membrane</keyword>
<evidence type="ECO:0000256" key="2">
    <source>
        <dbReference type="ARBA" id="ARBA00022598"/>
    </source>
</evidence>
<feature type="transmembrane region" description="Helical" evidence="7">
    <location>
        <begin position="12"/>
        <end position="33"/>
    </location>
</feature>
<dbReference type="GO" id="GO:0005811">
    <property type="term" value="C:lipid droplet"/>
    <property type="evidence" value="ECO:0007669"/>
    <property type="project" value="TreeGrafter"/>
</dbReference>
<evidence type="ECO:0000256" key="4">
    <source>
        <dbReference type="ARBA" id="ARBA00022832"/>
    </source>
</evidence>